<comment type="caution">
    <text evidence="1">The sequence shown here is derived from an EMBL/GenBank/DDBJ whole genome shotgun (WGS) entry which is preliminary data.</text>
</comment>
<accession>A0A9K3JHT1</accession>
<evidence type="ECO:0000313" key="1">
    <source>
        <dbReference type="EMBL" id="KAF5815222.1"/>
    </source>
</evidence>
<dbReference type="AlphaFoldDB" id="A0A9K3JHT1"/>
<name>A0A9K3JHT1_HELAN</name>
<proteinExistence type="predicted"/>
<evidence type="ECO:0000313" key="2">
    <source>
        <dbReference type="Proteomes" id="UP000215914"/>
    </source>
</evidence>
<sequence length="75" mass="9033">MIYLQNFATKMWRDPSYIHRGDLDDYLGYTSLTWNPHLRYVCLEIYVSYTTFIIWLTPNKELSIETLKAQIAHFI</sequence>
<keyword evidence="2" id="KW-1185">Reference proteome</keyword>
<protein>
    <submittedName>
        <fullName evidence="1">Uncharacterized protein</fullName>
    </submittedName>
</protein>
<reference evidence="1" key="2">
    <citation type="submission" date="2020-06" db="EMBL/GenBank/DDBJ databases">
        <title>Helianthus annuus Genome sequencing and assembly Release 2.</title>
        <authorList>
            <person name="Gouzy J."/>
            <person name="Langlade N."/>
            <person name="Munos S."/>
        </authorList>
    </citation>
    <scope>NUCLEOTIDE SEQUENCE</scope>
    <source>
        <tissue evidence="1">Leaves</tissue>
    </source>
</reference>
<gene>
    <name evidence="1" type="ORF">HanXRQr2_Chr03g0120651</name>
</gene>
<dbReference type="Proteomes" id="UP000215914">
    <property type="component" value="Unassembled WGS sequence"/>
</dbReference>
<organism evidence="1 2">
    <name type="scientific">Helianthus annuus</name>
    <name type="common">Common sunflower</name>
    <dbReference type="NCBI Taxonomy" id="4232"/>
    <lineage>
        <taxon>Eukaryota</taxon>
        <taxon>Viridiplantae</taxon>
        <taxon>Streptophyta</taxon>
        <taxon>Embryophyta</taxon>
        <taxon>Tracheophyta</taxon>
        <taxon>Spermatophyta</taxon>
        <taxon>Magnoliopsida</taxon>
        <taxon>eudicotyledons</taxon>
        <taxon>Gunneridae</taxon>
        <taxon>Pentapetalae</taxon>
        <taxon>asterids</taxon>
        <taxon>campanulids</taxon>
        <taxon>Asterales</taxon>
        <taxon>Asteraceae</taxon>
        <taxon>Asteroideae</taxon>
        <taxon>Heliantheae alliance</taxon>
        <taxon>Heliantheae</taxon>
        <taxon>Helianthus</taxon>
    </lineage>
</organism>
<dbReference type="Gramene" id="mRNA:HanXRQr2_Chr03g0120651">
    <property type="protein sequence ID" value="CDS:HanXRQr2_Chr03g0120651.1"/>
    <property type="gene ID" value="HanXRQr2_Chr03g0120651"/>
</dbReference>
<reference evidence="1" key="1">
    <citation type="journal article" date="2017" name="Nature">
        <title>The sunflower genome provides insights into oil metabolism, flowering and Asterid evolution.</title>
        <authorList>
            <person name="Badouin H."/>
            <person name="Gouzy J."/>
            <person name="Grassa C.J."/>
            <person name="Murat F."/>
            <person name="Staton S.E."/>
            <person name="Cottret L."/>
            <person name="Lelandais-Briere C."/>
            <person name="Owens G.L."/>
            <person name="Carrere S."/>
            <person name="Mayjonade B."/>
            <person name="Legrand L."/>
            <person name="Gill N."/>
            <person name="Kane N.C."/>
            <person name="Bowers J.E."/>
            <person name="Hubner S."/>
            <person name="Bellec A."/>
            <person name="Berard A."/>
            <person name="Berges H."/>
            <person name="Blanchet N."/>
            <person name="Boniface M.C."/>
            <person name="Brunel D."/>
            <person name="Catrice O."/>
            <person name="Chaidir N."/>
            <person name="Claudel C."/>
            <person name="Donnadieu C."/>
            <person name="Faraut T."/>
            <person name="Fievet G."/>
            <person name="Helmstetter N."/>
            <person name="King M."/>
            <person name="Knapp S.J."/>
            <person name="Lai Z."/>
            <person name="Le Paslier M.C."/>
            <person name="Lippi Y."/>
            <person name="Lorenzon L."/>
            <person name="Mandel J.R."/>
            <person name="Marage G."/>
            <person name="Marchand G."/>
            <person name="Marquand E."/>
            <person name="Bret-Mestries E."/>
            <person name="Morien E."/>
            <person name="Nambeesan S."/>
            <person name="Nguyen T."/>
            <person name="Pegot-Espagnet P."/>
            <person name="Pouilly N."/>
            <person name="Raftis F."/>
            <person name="Sallet E."/>
            <person name="Schiex T."/>
            <person name="Thomas J."/>
            <person name="Vandecasteele C."/>
            <person name="Vares D."/>
            <person name="Vear F."/>
            <person name="Vautrin S."/>
            <person name="Crespi M."/>
            <person name="Mangin B."/>
            <person name="Burke J.M."/>
            <person name="Salse J."/>
            <person name="Munos S."/>
            <person name="Vincourt P."/>
            <person name="Rieseberg L.H."/>
            <person name="Langlade N.B."/>
        </authorList>
    </citation>
    <scope>NUCLEOTIDE SEQUENCE</scope>
    <source>
        <tissue evidence="1">Leaves</tissue>
    </source>
</reference>
<dbReference type="EMBL" id="MNCJ02000318">
    <property type="protein sequence ID" value="KAF5815222.1"/>
    <property type="molecule type" value="Genomic_DNA"/>
</dbReference>